<evidence type="ECO:0000313" key="5">
    <source>
        <dbReference type="Proteomes" id="UP001207582"/>
    </source>
</evidence>
<evidence type="ECO:0000313" key="4">
    <source>
        <dbReference type="EMBL" id="MCW3782561.1"/>
    </source>
</evidence>
<dbReference type="Proteomes" id="UP001207582">
    <property type="component" value="Unassembled WGS sequence"/>
</dbReference>
<evidence type="ECO:0000256" key="2">
    <source>
        <dbReference type="SAM" id="MobiDB-lite"/>
    </source>
</evidence>
<evidence type="ECO:0000256" key="1">
    <source>
        <dbReference type="ARBA" id="ARBA00006611"/>
    </source>
</evidence>
<proteinExistence type="inferred from homology"/>
<comment type="caution">
    <text evidence="4">The sequence shown here is derived from an EMBL/GenBank/DDBJ whole genome shotgun (WGS) entry which is preliminary data.</text>
</comment>
<dbReference type="Pfam" id="PF00437">
    <property type="entry name" value="T2SSE"/>
    <property type="match status" value="1"/>
</dbReference>
<keyword evidence="5" id="KW-1185">Reference proteome</keyword>
<dbReference type="InterPro" id="IPR001482">
    <property type="entry name" value="T2SS/T4SS_dom"/>
</dbReference>
<organism evidence="4 5">
    <name type="scientific">Defluviimonas salinarum</name>
    <dbReference type="NCBI Taxonomy" id="2992147"/>
    <lineage>
        <taxon>Bacteria</taxon>
        <taxon>Pseudomonadati</taxon>
        <taxon>Pseudomonadota</taxon>
        <taxon>Alphaproteobacteria</taxon>
        <taxon>Rhodobacterales</taxon>
        <taxon>Paracoccaceae</taxon>
        <taxon>Albidovulum</taxon>
    </lineage>
</organism>
<dbReference type="InterPro" id="IPR027417">
    <property type="entry name" value="P-loop_NTPase"/>
</dbReference>
<feature type="compositionally biased region" description="Low complexity" evidence="2">
    <location>
        <begin position="10"/>
        <end position="20"/>
    </location>
</feature>
<feature type="domain" description="Bacterial type II secretion system protein E" evidence="3">
    <location>
        <begin position="144"/>
        <end position="322"/>
    </location>
</feature>
<protein>
    <submittedName>
        <fullName evidence="4">ATPase, T2SS/T4P/T4SS family</fullName>
    </submittedName>
</protein>
<dbReference type="InterPro" id="IPR050921">
    <property type="entry name" value="T4SS_GSP_E_ATPase"/>
</dbReference>
<dbReference type="Gene3D" id="3.40.50.300">
    <property type="entry name" value="P-loop containing nucleotide triphosphate hydrolases"/>
    <property type="match status" value="1"/>
</dbReference>
<comment type="similarity">
    <text evidence="1">Belongs to the GSP E family.</text>
</comment>
<sequence>MFRRPTAPVAETAPPGPAAQAAWPSVNPLMSTGGAASKLADYNFIDMYISSDPLAPIMARGLRSATIGVTAFGKGLTRIPEVLVSDAIELHKTIERKWRHSDFKREFVVAHDDRSYRCSLIAPPDFGFAGTVEPSPENGVRWCIRQVSSKIPTFSDLGLPKWAQEDLAELLIQRGLVLISGPFASGKTTLASSVLDYWVAESRDVGIALEDPPEIPLARETDDRGVIYQIDLLDKSVREAIKHSRRWSPRYVFLGEVRTSDVSSELMHMAISGPLVICTIHASDPVQAIVSLFRFTSGAMSEDMARDMIAASLRQVFHQEIIGGRVMLKTAKIHGTDNHLIRAKIKAGNFRGLYEDFERQVINRSSPPR</sequence>
<dbReference type="SUPFAM" id="SSF52540">
    <property type="entry name" value="P-loop containing nucleoside triphosphate hydrolases"/>
    <property type="match status" value="1"/>
</dbReference>
<feature type="region of interest" description="Disordered" evidence="2">
    <location>
        <begin position="1"/>
        <end position="20"/>
    </location>
</feature>
<reference evidence="4 5" key="1">
    <citation type="submission" date="2022-10" db="EMBL/GenBank/DDBJ databases">
        <title>Defluviimonas sp. CAU 1641 isolated from mud.</title>
        <authorList>
            <person name="Kim W."/>
        </authorList>
    </citation>
    <scope>NUCLEOTIDE SEQUENCE [LARGE SCALE GENOMIC DNA]</scope>
    <source>
        <strain evidence="4 5">CAU 1641</strain>
    </source>
</reference>
<dbReference type="EMBL" id="JAPDOG010000011">
    <property type="protein sequence ID" value="MCW3782561.1"/>
    <property type="molecule type" value="Genomic_DNA"/>
</dbReference>
<dbReference type="PANTHER" id="PTHR30486:SF6">
    <property type="entry name" value="TYPE IV PILUS RETRACTATION ATPASE PILT"/>
    <property type="match status" value="1"/>
</dbReference>
<dbReference type="PANTHER" id="PTHR30486">
    <property type="entry name" value="TWITCHING MOTILITY PROTEIN PILT"/>
    <property type="match status" value="1"/>
</dbReference>
<accession>A0ABT3J4H7</accession>
<evidence type="ECO:0000259" key="3">
    <source>
        <dbReference type="Pfam" id="PF00437"/>
    </source>
</evidence>
<gene>
    <name evidence="4" type="ORF">OM960_13295</name>
</gene>
<name>A0ABT3J4H7_9RHOB</name>